<keyword evidence="14" id="KW-0547">Nucleotide-binding</keyword>
<dbReference type="GO" id="GO:0050660">
    <property type="term" value="F:flavin adenine dinucleotide binding"/>
    <property type="evidence" value="ECO:0007669"/>
    <property type="project" value="InterPro"/>
</dbReference>
<evidence type="ECO:0000313" key="19">
    <source>
        <dbReference type="EMBL" id="ETW93911.1"/>
    </source>
</evidence>
<evidence type="ECO:0000256" key="4">
    <source>
        <dbReference type="ARBA" id="ARBA00016961"/>
    </source>
</evidence>
<comment type="catalytic activity">
    <reaction evidence="12 16">
        <text>N(6)-[(R)-dihydrolipoyl]-L-lysyl-[protein] + NAD(+) = N(6)-[(R)-lipoyl]-L-lysyl-[protein] + NADH + H(+)</text>
        <dbReference type="Rhea" id="RHEA:15045"/>
        <dbReference type="Rhea" id="RHEA-COMP:10474"/>
        <dbReference type="Rhea" id="RHEA-COMP:10475"/>
        <dbReference type="ChEBI" id="CHEBI:15378"/>
        <dbReference type="ChEBI" id="CHEBI:57540"/>
        <dbReference type="ChEBI" id="CHEBI:57945"/>
        <dbReference type="ChEBI" id="CHEBI:83099"/>
        <dbReference type="ChEBI" id="CHEBI:83100"/>
        <dbReference type="EC" id="1.8.1.4"/>
    </reaction>
</comment>
<keyword evidence="7 14" id="KW-0274">FAD</keyword>
<sequence length="468" mass="49685">MAQEQHTCDLVVIGGGPGGYVAAIRAAQLGLQVALVEREALGGVCLNWGCIPTKALLHNAEIYQYIQRGEEFGLYCDNVRFDFEKIVDRSRQVADRLAKGVAFLMRKNQIQVFNGTGYLAGAGAVSVQDPQGAVSATLRAPHIILSTGARPRDLPGLPFDHPHILSSTEAMVLKDVPASLTIIGAGAIGVEFAYLYNTFGSRVTLVEMLPQVLPQEDHEISELLRKSLTQQGIEVLLESRVEGAELSDSGAHLRLQTPDGPKAIDSAKVLVAIGVRGNIEQLGLETAGVYTERDFIPVDELCRTNVAGIYAIGDVNGPPCLAHVASAEGIAAVEAIAGQETQGVNRQNIPGCTYCQPQVASIGLTEQAATEAGHHIRVGRFPFMASGKALAVGESDGMVKVIFDAESDELLGAHIIGSAATDMIAEVGIARTLETTHYEMLKTVHAHPTLSEAVMEAVGDAYGEAIHI</sequence>
<dbReference type="HOGENOM" id="CLU_016755_0_2_7"/>
<dbReference type="InterPro" id="IPR006258">
    <property type="entry name" value="Lipoamide_DH"/>
</dbReference>
<feature type="disulfide bond" description="Redox-active" evidence="15">
    <location>
        <begin position="45"/>
        <end position="50"/>
    </location>
</feature>
<gene>
    <name evidence="19" type="ORF">ETSY1_37170</name>
</gene>
<dbReference type="PIRSF" id="PIRSF000350">
    <property type="entry name" value="Mercury_reductase_MerA"/>
    <property type="match status" value="1"/>
</dbReference>
<keyword evidence="6 16" id="KW-0285">Flavoprotein</keyword>
<evidence type="ECO:0000313" key="20">
    <source>
        <dbReference type="Proteomes" id="UP000019141"/>
    </source>
</evidence>
<comment type="cofactor">
    <cofactor evidence="14 16">
        <name>FAD</name>
        <dbReference type="ChEBI" id="CHEBI:57692"/>
    </cofactor>
    <text evidence="14 16">Binds 1 FAD per subunit.</text>
</comment>
<dbReference type="SUPFAM" id="SSF51905">
    <property type="entry name" value="FAD/NAD(P)-binding domain"/>
    <property type="match status" value="1"/>
</dbReference>
<dbReference type="GO" id="GO:0006103">
    <property type="term" value="P:2-oxoglutarate metabolic process"/>
    <property type="evidence" value="ECO:0007669"/>
    <property type="project" value="TreeGrafter"/>
</dbReference>
<dbReference type="Proteomes" id="UP000019141">
    <property type="component" value="Unassembled WGS sequence"/>
</dbReference>
<dbReference type="InterPro" id="IPR012999">
    <property type="entry name" value="Pyr_OxRdtase_I_AS"/>
</dbReference>
<dbReference type="InterPro" id="IPR036188">
    <property type="entry name" value="FAD/NAD-bd_sf"/>
</dbReference>
<dbReference type="InterPro" id="IPR023753">
    <property type="entry name" value="FAD/NAD-binding_dom"/>
</dbReference>
<dbReference type="FunFam" id="3.30.390.30:FF:000001">
    <property type="entry name" value="Dihydrolipoyl dehydrogenase"/>
    <property type="match status" value="1"/>
</dbReference>
<dbReference type="InterPro" id="IPR001100">
    <property type="entry name" value="Pyr_nuc-diS_OxRdtase"/>
</dbReference>
<feature type="binding site" evidence="14">
    <location>
        <position position="54"/>
    </location>
    <ligand>
        <name>FAD</name>
        <dbReference type="ChEBI" id="CHEBI:57692"/>
    </ligand>
</feature>
<keyword evidence="10" id="KW-1015">Disulfide bond</keyword>
<dbReference type="Gene3D" id="3.30.390.30">
    <property type="match status" value="1"/>
</dbReference>
<comment type="similarity">
    <text evidence="2 16">Belongs to the class-I pyridine nucleotide-disulfide oxidoreductase family.</text>
</comment>
<dbReference type="GO" id="GO:0005737">
    <property type="term" value="C:cytoplasm"/>
    <property type="evidence" value="ECO:0007669"/>
    <property type="project" value="UniProtKB-SubCell"/>
</dbReference>
<evidence type="ECO:0000256" key="2">
    <source>
        <dbReference type="ARBA" id="ARBA00007532"/>
    </source>
</evidence>
<dbReference type="PRINTS" id="PR00368">
    <property type="entry name" value="FADPNR"/>
</dbReference>
<dbReference type="GO" id="GO:0004148">
    <property type="term" value="F:dihydrolipoyl dehydrogenase (NADH) activity"/>
    <property type="evidence" value="ECO:0007669"/>
    <property type="project" value="UniProtKB-EC"/>
</dbReference>
<feature type="domain" description="FAD/NAD(P)-binding" evidence="18">
    <location>
        <begin position="9"/>
        <end position="329"/>
    </location>
</feature>
<evidence type="ECO:0000256" key="3">
    <source>
        <dbReference type="ARBA" id="ARBA00012608"/>
    </source>
</evidence>
<feature type="binding site" evidence="14">
    <location>
        <position position="207"/>
    </location>
    <ligand>
        <name>NAD(+)</name>
        <dbReference type="ChEBI" id="CHEBI:57540"/>
    </ligand>
</feature>
<feature type="binding site" evidence="14">
    <location>
        <begin position="184"/>
        <end position="191"/>
    </location>
    <ligand>
        <name>NAD(+)</name>
        <dbReference type="ChEBI" id="CHEBI:57540"/>
    </ligand>
</feature>
<dbReference type="NCBIfam" id="TIGR01350">
    <property type="entry name" value="lipoamide_DH"/>
    <property type="match status" value="1"/>
</dbReference>
<comment type="miscellaneous">
    <text evidence="16">The active site is a redox-active disulfide bond.</text>
</comment>
<evidence type="ECO:0000256" key="12">
    <source>
        <dbReference type="ARBA" id="ARBA00049187"/>
    </source>
</evidence>
<dbReference type="PROSITE" id="PS00076">
    <property type="entry name" value="PYRIDINE_REDOX_1"/>
    <property type="match status" value="1"/>
</dbReference>
<keyword evidence="5" id="KW-0963">Cytoplasm</keyword>
<dbReference type="EC" id="1.8.1.4" evidence="3 16"/>
<keyword evidence="9 14" id="KW-0520">NAD</keyword>
<dbReference type="InterPro" id="IPR050151">
    <property type="entry name" value="Class-I_Pyr_Nuc-Dis_Oxidored"/>
</dbReference>
<feature type="domain" description="Pyridine nucleotide-disulphide oxidoreductase dimerisation" evidence="17">
    <location>
        <begin position="349"/>
        <end position="457"/>
    </location>
</feature>
<reference evidence="19 20" key="1">
    <citation type="journal article" date="2014" name="Nature">
        <title>An environmental bacterial taxon with a large and distinct metabolic repertoire.</title>
        <authorList>
            <person name="Wilson M.C."/>
            <person name="Mori T."/>
            <person name="Ruckert C."/>
            <person name="Uria A.R."/>
            <person name="Helf M.J."/>
            <person name="Takada K."/>
            <person name="Gernert C."/>
            <person name="Steffens U.A."/>
            <person name="Heycke N."/>
            <person name="Schmitt S."/>
            <person name="Rinke C."/>
            <person name="Helfrich E.J."/>
            <person name="Brachmann A.O."/>
            <person name="Gurgui C."/>
            <person name="Wakimoto T."/>
            <person name="Kracht M."/>
            <person name="Crusemann M."/>
            <person name="Hentschel U."/>
            <person name="Abe I."/>
            <person name="Matsunaga S."/>
            <person name="Kalinowski J."/>
            <person name="Takeyama H."/>
            <person name="Piel J."/>
        </authorList>
    </citation>
    <scope>NUCLEOTIDE SEQUENCE [LARGE SCALE GENOMIC DNA]</scope>
    <source>
        <strain evidence="20">TSY1</strain>
    </source>
</reference>
<keyword evidence="20" id="KW-1185">Reference proteome</keyword>
<protein>
    <recommendedName>
        <fullName evidence="4 16">Dihydrolipoyl dehydrogenase</fullName>
        <ecNumber evidence="3 16">1.8.1.4</ecNumber>
    </recommendedName>
</protein>
<evidence type="ECO:0000256" key="11">
    <source>
        <dbReference type="ARBA" id="ARBA00023284"/>
    </source>
</evidence>
<evidence type="ECO:0000256" key="6">
    <source>
        <dbReference type="ARBA" id="ARBA00022630"/>
    </source>
</evidence>
<feature type="binding site" evidence="14">
    <location>
        <position position="314"/>
    </location>
    <ligand>
        <name>FAD</name>
        <dbReference type="ChEBI" id="CHEBI:57692"/>
    </ligand>
</feature>
<evidence type="ECO:0000256" key="9">
    <source>
        <dbReference type="ARBA" id="ARBA00023027"/>
    </source>
</evidence>
<keyword evidence="11 16" id="KW-0676">Redox-active center</keyword>
<feature type="active site" description="Proton acceptor" evidence="13">
    <location>
        <position position="447"/>
    </location>
</feature>
<evidence type="ECO:0000256" key="13">
    <source>
        <dbReference type="PIRSR" id="PIRSR000350-2"/>
    </source>
</evidence>
<evidence type="ECO:0000256" key="14">
    <source>
        <dbReference type="PIRSR" id="PIRSR000350-3"/>
    </source>
</evidence>
<evidence type="ECO:0000256" key="8">
    <source>
        <dbReference type="ARBA" id="ARBA00023002"/>
    </source>
</evidence>
<evidence type="ECO:0000256" key="1">
    <source>
        <dbReference type="ARBA" id="ARBA00004496"/>
    </source>
</evidence>
<dbReference type="PANTHER" id="PTHR22912:SF217">
    <property type="entry name" value="DIHYDROLIPOYL DEHYDROGENASE"/>
    <property type="match status" value="1"/>
</dbReference>
<keyword evidence="8 16" id="KW-0560">Oxidoreductase</keyword>
<comment type="subcellular location">
    <subcellularLocation>
        <location evidence="1">Cytoplasm</location>
    </subcellularLocation>
</comment>
<evidence type="ECO:0000259" key="18">
    <source>
        <dbReference type="Pfam" id="PF07992"/>
    </source>
</evidence>
<feature type="binding site" evidence="14">
    <location>
        <position position="274"/>
    </location>
    <ligand>
        <name>NAD(+)</name>
        <dbReference type="ChEBI" id="CHEBI:57540"/>
    </ligand>
</feature>
<name>W4L9A4_ENTF1</name>
<feature type="binding site" evidence="14">
    <location>
        <position position="117"/>
    </location>
    <ligand>
        <name>FAD</name>
        <dbReference type="ChEBI" id="CHEBI:57692"/>
    </ligand>
</feature>
<dbReference type="PRINTS" id="PR00411">
    <property type="entry name" value="PNDRDTASEI"/>
</dbReference>
<evidence type="ECO:0000256" key="10">
    <source>
        <dbReference type="ARBA" id="ARBA00023157"/>
    </source>
</evidence>
<dbReference type="SUPFAM" id="SSF55424">
    <property type="entry name" value="FAD/NAD-linked reductases, dimerisation (C-terminal) domain"/>
    <property type="match status" value="1"/>
</dbReference>
<evidence type="ECO:0000256" key="5">
    <source>
        <dbReference type="ARBA" id="ARBA00022490"/>
    </source>
</evidence>
<evidence type="ECO:0000256" key="16">
    <source>
        <dbReference type="RuleBase" id="RU003692"/>
    </source>
</evidence>
<dbReference type="Pfam" id="PF07992">
    <property type="entry name" value="Pyr_redox_2"/>
    <property type="match status" value="1"/>
</dbReference>
<dbReference type="Pfam" id="PF02852">
    <property type="entry name" value="Pyr_redox_dim"/>
    <property type="match status" value="1"/>
</dbReference>
<dbReference type="Gene3D" id="3.50.50.60">
    <property type="entry name" value="FAD/NAD(P)-binding domain"/>
    <property type="match status" value="2"/>
</dbReference>
<comment type="caution">
    <text evidence="19">The sequence shown here is derived from an EMBL/GenBank/DDBJ whole genome shotgun (WGS) entry which is preliminary data.</text>
</comment>
<dbReference type="PATRIC" id="fig|1429438.4.peg.6978"/>
<dbReference type="InterPro" id="IPR016156">
    <property type="entry name" value="FAD/NAD-linked_Rdtase_dimer_sf"/>
</dbReference>
<accession>W4L9A4</accession>
<dbReference type="InterPro" id="IPR004099">
    <property type="entry name" value="Pyr_nucl-diS_OxRdtase_dimer"/>
</dbReference>
<organism evidence="19 20">
    <name type="scientific">Entotheonella factor</name>
    <dbReference type="NCBI Taxonomy" id="1429438"/>
    <lineage>
        <taxon>Bacteria</taxon>
        <taxon>Pseudomonadati</taxon>
        <taxon>Nitrospinota/Tectimicrobiota group</taxon>
        <taxon>Candidatus Tectimicrobiota</taxon>
        <taxon>Candidatus Entotheonellia</taxon>
        <taxon>Candidatus Entotheonellales</taxon>
        <taxon>Candidatus Entotheonellaceae</taxon>
        <taxon>Candidatus Entotheonella</taxon>
    </lineage>
</organism>
<evidence type="ECO:0000256" key="7">
    <source>
        <dbReference type="ARBA" id="ARBA00022827"/>
    </source>
</evidence>
<dbReference type="AlphaFoldDB" id="W4L9A4"/>
<evidence type="ECO:0000256" key="15">
    <source>
        <dbReference type="PIRSR" id="PIRSR000350-4"/>
    </source>
</evidence>
<dbReference type="EMBL" id="AZHW01001150">
    <property type="protein sequence ID" value="ETW93911.1"/>
    <property type="molecule type" value="Genomic_DNA"/>
</dbReference>
<dbReference type="PANTHER" id="PTHR22912">
    <property type="entry name" value="DISULFIDE OXIDOREDUCTASE"/>
    <property type="match status" value="1"/>
</dbReference>
<evidence type="ECO:0000259" key="17">
    <source>
        <dbReference type="Pfam" id="PF02852"/>
    </source>
</evidence>
<proteinExistence type="inferred from homology"/>